<evidence type="ECO:0000313" key="1">
    <source>
        <dbReference type="EMBL" id="JAH14106.1"/>
    </source>
</evidence>
<protein>
    <submittedName>
        <fullName evidence="1">Uncharacterized protein</fullName>
    </submittedName>
</protein>
<dbReference type="EMBL" id="GBXM01094471">
    <property type="protein sequence ID" value="JAH14106.1"/>
    <property type="molecule type" value="Transcribed_RNA"/>
</dbReference>
<dbReference type="AlphaFoldDB" id="A0A0E9QB41"/>
<name>A0A0E9QB41_ANGAN</name>
<accession>A0A0E9QB41</accession>
<organism evidence="1">
    <name type="scientific">Anguilla anguilla</name>
    <name type="common">European freshwater eel</name>
    <name type="synonym">Muraena anguilla</name>
    <dbReference type="NCBI Taxonomy" id="7936"/>
    <lineage>
        <taxon>Eukaryota</taxon>
        <taxon>Metazoa</taxon>
        <taxon>Chordata</taxon>
        <taxon>Craniata</taxon>
        <taxon>Vertebrata</taxon>
        <taxon>Euteleostomi</taxon>
        <taxon>Actinopterygii</taxon>
        <taxon>Neopterygii</taxon>
        <taxon>Teleostei</taxon>
        <taxon>Anguilliformes</taxon>
        <taxon>Anguillidae</taxon>
        <taxon>Anguilla</taxon>
    </lineage>
</organism>
<reference evidence="1" key="2">
    <citation type="journal article" date="2015" name="Fish Shellfish Immunol.">
        <title>Early steps in the European eel (Anguilla anguilla)-Vibrio vulnificus interaction in the gills: Role of the RtxA13 toxin.</title>
        <authorList>
            <person name="Callol A."/>
            <person name="Pajuelo D."/>
            <person name="Ebbesson L."/>
            <person name="Teles M."/>
            <person name="MacKenzie S."/>
            <person name="Amaro C."/>
        </authorList>
    </citation>
    <scope>NUCLEOTIDE SEQUENCE</scope>
</reference>
<reference evidence="1" key="1">
    <citation type="submission" date="2014-11" db="EMBL/GenBank/DDBJ databases">
        <authorList>
            <person name="Amaro Gonzalez C."/>
        </authorList>
    </citation>
    <scope>NUCLEOTIDE SEQUENCE</scope>
</reference>
<sequence>MRTSRSPHTEDCQKNH</sequence>
<proteinExistence type="predicted"/>